<evidence type="ECO:0000256" key="1">
    <source>
        <dbReference type="SAM" id="MobiDB-lite"/>
    </source>
</evidence>
<comment type="caution">
    <text evidence="2">The sequence shown here is derived from an EMBL/GenBank/DDBJ whole genome shotgun (WGS) entry which is preliminary data.</text>
</comment>
<proteinExistence type="predicted"/>
<protein>
    <submittedName>
        <fullName evidence="2">Uncharacterized protein</fullName>
    </submittedName>
</protein>
<dbReference type="EMBL" id="QKRW01000040">
    <property type="protein sequence ID" value="RAL60445.1"/>
    <property type="molecule type" value="Genomic_DNA"/>
</dbReference>
<reference evidence="2 3" key="1">
    <citation type="submission" date="2018-06" db="EMBL/GenBank/DDBJ databases">
        <title>Genome Sequence of the Brown Rot Fungal Pathogen Monilinia fructigena.</title>
        <authorList>
            <person name="Landi L."/>
            <person name="De Miccolis Angelini R.M."/>
            <person name="Pollastro S."/>
            <person name="Abate D."/>
            <person name="Faretra F."/>
            <person name="Romanazzi G."/>
        </authorList>
    </citation>
    <scope>NUCLEOTIDE SEQUENCE [LARGE SCALE GENOMIC DNA]</scope>
    <source>
        <strain evidence="2 3">Mfrg269</strain>
    </source>
</reference>
<dbReference type="Proteomes" id="UP000249056">
    <property type="component" value="Unassembled WGS sequence"/>
</dbReference>
<feature type="compositionally biased region" description="Basic and acidic residues" evidence="1">
    <location>
        <begin position="64"/>
        <end position="73"/>
    </location>
</feature>
<evidence type="ECO:0000313" key="2">
    <source>
        <dbReference type="EMBL" id="RAL60445.1"/>
    </source>
</evidence>
<accession>A0A395IJS2</accession>
<dbReference type="AlphaFoldDB" id="A0A395IJS2"/>
<dbReference type="OrthoDB" id="3537865at2759"/>
<gene>
    <name evidence="2" type="ORF">DID88_000220</name>
</gene>
<keyword evidence="3" id="KW-1185">Reference proteome</keyword>
<evidence type="ECO:0000313" key="3">
    <source>
        <dbReference type="Proteomes" id="UP000249056"/>
    </source>
</evidence>
<feature type="region of interest" description="Disordered" evidence="1">
    <location>
        <begin position="1"/>
        <end position="73"/>
    </location>
</feature>
<name>A0A395IJS2_9HELO</name>
<organism evidence="2 3">
    <name type="scientific">Monilinia fructigena</name>
    <dbReference type="NCBI Taxonomy" id="38457"/>
    <lineage>
        <taxon>Eukaryota</taxon>
        <taxon>Fungi</taxon>
        <taxon>Dikarya</taxon>
        <taxon>Ascomycota</taxon>
        <taxon>Pezizomycotina</taxon>
        <taxon>Leotiomycetes</taxon>
        <taxon>Helotiales</taxon>
        <taxon>Sclerotiniaceae</taxon>
        <taxon>Monilinia</taxon>
    </lineage>
</organism>
<sequence length="73" mass="8002">MPRGDRGRRASLAPKTTEEKQPRIVSPPGEKVGENHKNAAIKGILRPPRKEFFENSPQGTGKAEAVKKELGLN</sequence>